<dbReference type="InterPro" id="IPR024724">
    <property type="entry name" value="MoaF_N"/>
</dbReference>
<dbReference type="InterPro" id="IPR035348">
    <property type="entry name" value="MoaF_C"/>
</dbReference>
<feature type="domain" description="Molybdenum cofactor biosynthesis protein F N-terminal" evidence="1">
    <location>
        <begin position="6"/>
        <end position="107"/>
    </location>
</feature>
<evidence type="ECO:0000259" key="2">
    <source>
        <dbReference type="Pfam" id="PF17409"/>
    </source>
</evidence>
<dbReference type="RefSeq" id="WP_195709710.1">
    <property type="nucleotide sequence ID" value="NZ_CP062916.1"/>
</dbReference>
<accession>A0AAQ0BMH5</accession>
<protein>
    <submittedName>
        <fullName evidence="3">MoaF N-terminal domain-containing protein</fullName>
    </submittedName>
</protein>
<sequence>MTAEAVFIQVGALADGFAPHGNLLPDAALPAGKSLTFSLADGGEQQLVIEDARTLRWNGRPVAWRATAIRPDILFIDFLNPDAENASISVICNLSAGNATLVYGQLPTEHAARLDAFSRVEQGLPLTAVEATFHFARLDRHPGPLPAFSQALIGMRNQYVYSPTERYEHIYLNENLYAWQCLDGVEKGLADVDRCHYVAVADDLYLFVWREKIIPTLGVILIDLQQMRTDGKIMGYQGSDFSAISNFPVGASAQVLNVTTHR</sequence>
<dbReference type="Pfam" id="PF10703">
    <property type="entry name" value="MoaF"/>
    <property type="match status" value="1"/>
</dbReference>
<dbReference type="Proteomes" id="UP000594500">
    <property type="component" value="Chromosome"/>
</dbReference>
<reference evidence="3 4" key="1">
    <citation type="submission" date="2020-10" db="EMBL/GenBank/DDBJ databases">
        <title>Resistance determinants and their genetic context in bacteria from a longitudinal study of pigs reared under conventional and antibiotic-free husbandry practices.</title>
        <authorList>
            <person name="Poulin-Laprade D."/>
            <person name="Brouard J.-S."/>
            <person name="Gagnon N."/>
            <person name="Turcotte A."/>
            <person name="Langlois A."/>
            <person name="Matte J.J."/>
            <person name="Carrillo C.D."/>
            <person name="Zaheer R."/>
            <person name="McAllister T."/>
            <person name="Topp E."/>
            <person name="Talbot G."/>
        </authorList>
    </citation>
    <scope>NUCLEOTIDE SEQUENCE [LARGE SCALE GENOMIC DNA]</scope>
    <source>
        <strain evidence="3 4">Res13-Abat-PEB01-P1-04-A</strain>
    </source>
</reference>
<evidence type="ECO:0000313" key="3">
    <source>
        <dbReference type="EMBL" id="QPF07625.1"/>
    </source>
</evidence>
<dbReference type="Gene3D" id="2.40.128.20">
    <property type="match status" value="1"/>
</dbReference>
<dbReference type="EMBL" id="CP062916">
    <property type="protein sequence ID" value="QPF07625.1"/>
    <property type="molecule type" value="Genomic_DNA"/>
</dbReference>
<dbReference type="AlphaFoldDB" id="A0AAQ0BMH5"/>
<organism evidence="3 4">
    <name type="scientific">Raoultella terrigena</name>
    <name type="common">Klebsiella terrigena</name>
    <dbReference type="NCBI Taxonomy" id="577"/>
    <lineage>
        <taxon>Bacteria</taxon>
        <taxon>Pseudomonadati</taxon>
        <taxon>Pseudomonadota</taxon>
        <taxon>Gammaproteobacteria</taxon>
        <taxon>Enterobacterales</taxon>
        <taxon>Enterobacteriaceae</taxon>
        <taxon>Klebsiella/Raoultella group</taxon>
        <taxon>Raoultella</taxon>
    </lineage>
</organism>
<evidence type="ECO:0000259" key="1">
    <source>
        <dbReference type="Pfam" id="PF10703"/>
    </source>
</evidence>
<evidence type="ECO:0000313" key="4">
    <source>
        <dbReference type="Proteomes" id="UP000594500"/>
    </source>
</evidence>
<proteinExistence type="predicted"/>
<name>A0AAQ0BMH5_RAOTE</name>
<dbReference type="InterPro" id="IPR012674">
    <property type="entry name" value="Calycin"/>
</dbReference>
<dbReference type="Pfam" id="PF17409">
    <property type="entry name" value="MoaF_C"/>
    <property type="match status" value="1"/>
</dbReference>
<gene>
    <name evidence="3" type="ORF">IMO34_20205</name>
</gene>
<feature type="domain" description="MoaF C-terminal" evidence="2">
    <location>
        <begin position="148"/>
        <end position="259"/>
    </location>
</feature>